<keyword evidence="9" id="KW-1185">Reference proteome</keyword>
<feature type="transmembrane region" description="Helical" evidence="6">
    <location>
        <begin position="16"/>
        <end position="35"/>
    </location>
</feature>
<dbReference type="EMBL" id="LHPG02000017">
    <property type="protein sequence ID" value="PRW33269.1"/>
    <property type="molecule type" value="Genomic_DNA"/>
</dbReference>
<reference evidence="8 9" key="1">
    <citation type="journal article" date="2018" name="Plant J.">
        <title>Genome sequences of Chlorella sorokiniana UTEX 1602 and Micractinium conductrix SAG 241.80: implications to maltose excretion by a green alga.</title>
        <authorList>
            <person name="Arriola M.B."/>
            <person name="Velmurugan N."/>
            <person name="Zhang Y."/>
            <person name="Plunkett M.H."/>
            <person name="Hondzo H."/>
            <person name="Barney B.M."/>
        </authorList>
    </citation>
    <scope>NUCLEOTIDE SEQUENCE [LARGE SCALE GENOMIC DNA]</scope>
    <source>
        <strain evidence="9">UTEX 1602</strain>
    </source>
</reference>
<keyword evidence="3 6" id="KW-1133">Transmembrane helix</keyword>
<evidence type="ECO:0000256" key="3">
    <source>
        <dbReference type="ARBA" id="ARBA00022989"/>
    </source>
</evidence>
<feature type="transmembrane region" description="Helical" evidence="6">
    <location>
        <begin position="79"/>
        <end position="100"/>
    </location>
</feature>
<evidence type="ECO:0000256" key="2">
    <source>
        <dbReference type="ARBA" id="ARBA00022692"/>
    </source>
</evidence>
<dbReference type="Proteomes" id="UP000239899">
    <property type="component" value="Unassembled WGS sequence"/>
</dbReference>
<feature type="transmembrane region" description="Helical" evidence="6">
    <location>
        <begin position="131"/>
        <end position="151"/>
    </location>
</feature>
<dbReference type="PANTHER" id="PTHR11132">
    <property type="entry name" value="SOLUTE CARRIER FAMILY 35"/>
    <property type="match status" value="1"/>
</dbReference>
<feature type="transmembrane region" description="Helical" evidence="6">
    <location>
        <begin position="285"/>
        <end position="303"/>
    </location>
</feature>
<evidence type="ECO:0000256" key="1">
    <source>
        <dbReference type="ARBA" id="ARBA00004141"/>
    </source>
</evidence>
<keyword evidence="2 6" id="KW-0812">Transmembrane</keyword>
<feature type="transmembrane region" description="Helical" evidence="6">
    <location>
        <begin position="227"/>
        <end position="249"/>
    </location>
</feature>
<feature type="transmembrane region" description="Helical" evidence="6">
    <location>
        <begin position="157"/>
        <end position="175"/>
    </location>
</feature>
<evidence type="ECO:0000259" key="7">
    <source>
        <dbReference type="Pfam" id="PF03151"/>
    </source>
</evidence>
<name>A0A2P6TGM7_CHLSO</name>
<dbReference type="AlphaFoldDB" id="A0A2P6TGM7"/>
<dbReference type="OrthoDB" id="417037at2759"/>
<evidence type="ECO:0000256" key="4">
    <source>
        <dbReference type="ARBA" id="ARBA00023136"/>
    </source>
</evidence>
<comment type="subcellular location">
    <subcellularLocation>
        <location evidence="1">Membrane</location>
        <topology evidence="1">Multi-pass membrane protein</topology>
    </subcellularLocation>
</comment>
<evidence type="ECO:0000256" key="6">
    <source>
        <dbReference type="SAM" id="Phobius"/>
    </source>
</evidence>
<dbReference type="STRING" id="3076.A0A2P6TGM7"/>
<gene>
    <name evidence="8" type="ORF">C2E21_7724</name>
</gene>
<evidence type="ECO:0000313" key="8">
    <source>
        <dbReference type="EMBL" id="PRW33269.1"/>
    </source>
</evidence>
<dbReference type="InterPro" id="IPR050186">
    <property type="entry name" value="TPT_transporter"/>
</dbReference>
<sequence length="381" mass="41361">MAEPGHKDKDGEHTPLVRLMAVLYFMGSSMLVQFTTKAVFTNYGFHYPLTVALLQMAFIAPVSYAVARPQLSWALVKQLGPLAMVNVLNVVCGLIGTAGLNVPMFIALRRFTLLFTILLERFWLKKSHDWPTLSAMGIMIGGALIAAATDLSFNPRGYAAVLCNDLLTSLYLIMVKNTPGTNGLSTTGMLFYNSMLSLPMLLLAVLLKGEPSSMTSYPLLWNPQFQLALMAASVLGLTINHSTFVCTRVNEPLMTSVAGNLKNAIMTIVGAFAFGDFIFEPWNAVGLAVSMGGAVWYAMRSALKVRQRSAKDQLLRQVPVIGRDRLKNRSMDQVQLSGAPNGFLTSGASSAQLSVHVHAADRSHSRTNSRAELVGGGERSQ</sequence>
<accession>A0A2P6TGM7</accession>
<dbReference type="GO" id="GO:0016020">
    <property type="term" value="C:membrane"/>
    <property type="evidence" value="ECO:0007669"/>
    <property type="project" value="UniProtKB-SubCell"/>
</dbReference>
<feature type="transmembrane region" description="Helical" evidence="6">
    <location>
        <begin position="261"/>
        <end position="279"/>
    </location>
</feature>
<dbReference type="InterPro" id="IPR004853">
    <property type="entry name" value="Sugar_P_trans_dom"/>
</dbReference>
<dbReference type="Pfam" id="PF03151">
    <property type="entry name" value="TPT"/>
    <property type="match status" value="1"/>
</dbReference>
<proteinExistence type="predicted"/>
<evidence type="ECO:0000313" key="9">
    <source>
        <dbReference type="Proteomes" id="UP000239899"/>
    </source>
</evidence>
<protein>
    <submittedName>
        <fullName evidence="8">UDP-glucuronic acid UDP-N-acetylgalactosamine transporter</fullName>
    </submittedName>
</protein>
<feature type="region of interest" description="Disordered" evidence="5">
    <location>
        <begin position="359"/>
        <end position="381"/>
    </location>
</feature>
<evidence type="ECO:0000256" key="5">
    <source>
        <dbReference type="SAM" id="MobiDB-lite"/>
    </source>
</evidence>
<feature type="domain" description="Sugar phosphate transporter" evidence="7">
    <location>
        <begin position="19"/>
        <end position="297"/>
    </location>
</feature>
<comment type="caution">
    <text evidence="8">The sequence shown here is derived from an EMBL/GenBank/DDBJ whole genome shotgun (WGS) entry which is preliminary data.</text>
</comment>
<feature type="transmembrane region" description="Helical" evidence="6">
    <location>
        <begin position="47"/>
        <end position="67"/>
    </location>
</feature>
<feature type="transmembrane region" description="Helical" evidence="6">
    <location>
        <begin position="187"/>
        <end position="207"/>
    </location>
</feature>
<organism evidence="8 9">
    <name type="scientific">Chlorella sorokiniana</name>
    <name type="common">Freshwater green alga</name>
    <dbReference type="NCBI Taxonomy" id="3076"/>
    <lineage>
        <taxon>Eukaryota</taxon>
        <taxon>Viridiplantae</taxon>
        <taxon>Chlorophyta</taxon>
        <taxon>core chlorophytes</taxon>
        <taxon>Trebouxiophyceae</taxon>
        <taxon>Chlorellales</taxon>
        <taxon>Chlorellaceae</taxon>
        <taxon>Chlorella clade</taxon>
        <taxon>Chlorella</taxon>
    </lineage>
</organism>
<keyword evidence="4 6" id="KW-0472">Membrane</keyword>